<dbReference type="SUPFAM" id="SSF57850">
    <property type="entry name" value="RING/U-box"/>
    <property type="match status" value="1"/>
</dbReference>
<evidence type="ECO:0000259" key="8">
    <source>
        <dbReference type="PROSITE" id="PS51293"/>
    </source>
</evidence>
<feature type="compositionally biased region" description="Low complexity" evidence="5">
    <location>
        <begin position="261"/>
        <end position="274"/>
    </location>
</feature>
<dbReference type="Gene3D" id="1.10.10.10">
    <property type="entry name" value="Winged helix-like DNA-binding domain superfamily/Winged helix DNA-binding domain"/>
    <property type="match status" value="1"/>
</dbReference>
<dbReference type="InterPro" id="IPR041983">
    <property type="entry name" value="ADA2-like_ZZ"/>
</dbReference>
<evidence type="ECO:0000256" key="1">
    <source>
        <dbReference type="ARBA" id="ARBA00022723"/>
    </source>
</evidence>
<dbReference type="GO" id="GO:0005634">
    <property type="term" value="C:nucleus"/>
    <property type="evidence" value="ECO:0007669"/>
    <property type="project" value="TreeGrafter"/>
</dbReference>
<dbReference type="InterPro" id="IPR001005">
    <property type="entry name" value="SANT/Myb"/>
</dbReference>
<dbReference type="Gene3D" id="1.10.10.60">
    <property type="entry name" value="Homeodomain-like"/>
    <property type="match status" value="1"/>
</dbReference>
<dbReference type="VEuPathDB" id="CryptoDB:cubi_01614"/>
<dbReference type="Pfam" id="PF22941">
    <property type="entry name" value="TADA2A-like_3rd"/>
    <property type="match status" value="1"/>
</dbReference>
<dbReference type="GO" id="GO:0006338">
    <property type="term" value="P:chromatin remodeling"/>
    <property type="evidence" value="ECO:0007669"/>
    <property type="project" value="TreeGrafter"/>
</dbReference>
<dbReference type="RefSeq" id="XP_028873853.1">
    <property type="nucleotide sequence ID" value="XM_029018626.1"/>
</dbReference>
<dbReference type="PROSITE" id="PS50135">
    <property type="entry name" value="ZF_ZZ_2"/>
    <property type="match status" value="1"/>
</dbReference>
<dbReference type="PANTHER" id="PTHR12374:SF20">
    <property type="entry name" value="TRANSCRIPTIONAL ADAPTER 2-ALPHA"/>
    <property type="match status" value="1"/>
</dbReference>
<dbReference type="PROSITE" id="PS01357">
    <property type="entry name" value="ZF_ZZ_1"/>
    <property type="match status" value="1"/>
</dbReference>
<dbReference type="PROSITE" id="PS51293">
    <property type="entry name" value="SANT"/>
    <property type="match status" value="1"/>
</dbReference>
<dbReference type="AlphaFoldDB" id="A0A1J4MDH6"/>
<reference evidence="10 11" key="1">
    <citation type="submission" date="2016-10" db="EMBL/GenBank/DDBJ databases">
        <title>Reductive evolution of mitochondrial metabolism and differential evolution of invasion-related proteins in Cryptosporidium.</title>
        <authorList>
            <person name="Liu S."/>
            <person name="Roellig D.M."/>
            <person name="Guo Y."/>
            <person name="Li N."/>
            <person name="Frace M.A."/>
            <person name="Tang K."/>
            <person name="Zhang L."/>
            <person name="Feng Y."/>
            <person name="Xiao L."/>
        </authorList>
    </citation>
    <scope>NUCLEOTIDE SEQUENCE [LARGE SCALE GENOMIC DNA]</scope>
    <source>
        <strain evidence="10">39726</strain>
    </source>
</reference>
<feature type="compositionally biased region" description="Low complexity" evidence="5">
    <location>
        <begin position="551"/>
        <end position="560"/>
    </location>
</feature>
<feature type="region of interest" description="Disordered" evidence="5">
    <location>
        <begin position="250"/>
        <end position="322"/>
    </location>
</feature>
<evidence type="ECO:0000256" key="5">
    <source>
        <dbReference type="SAM" id="MobiDB-lite"/>
    </source>
</evidence>
<evidence type="ECO:0000313" key="11">
    <source>
        <dbReference type="Proteomes" id="UP000186176"/>
    </source>
</evidence>
<dbReference type="InterPro" id="IPR017884">
    <property type="entry name" value="SANT_dom"/>
</dbReference>
<evidence type="ECO:0000259" key="6">
    <source>
        <dbReference type="PROSITE" id="PS50090"/>
    </source>
</evidence>
<dbReference type="CDD" id="cd00167">
    <property type="entry name" value="SANT"/>
    <property type="match status" value="1"/>
</dbReference>
<evidence type="ECO:0000259" key="7">
    <source>
        <dbReference type="PROSITE" id="PS50135"/>
    </source>
</evidence>
<dbReference type="InterPro" id="IPR009057">
    <property type="entry name" value="Homeodomain-like_sf"/>
</dbReference>
<accession>A0A1J4MDH6</accession>
<dbReference type="Proteomes" id="UP000186176">
    <property type="component" value="Unassembled WGS sequence"/>
</dbReference>
<dbReference type="PANTHER" id="PTHR12374">
    <property type="entry name" value="TRANSCRIPTIONAL ADAPTOR 2 ADA2 -RELATED"/>
    <property type="match status" value="1"/>
</dbReference>
<organism evidence="10 11">
    <name type="scientific">Cryptosporidium ubiquitum</name>
    <dbReference type="NCBI Taxonomy" id="857276"/>
    <lineage>
        <taxon>Eukaryota</taxon>
        <taxon>Sar</taxon>
        <taxon>Alveolata</taxon>
        <taxon>Apicomplexa</taxon>
        <taxon>Conoidasida</taxon>
        <taxon>Coccidia</taxon>
        <taxon>Eucoccidiorida</taxon>
        <taxon>Eimeriorina</taxon>
        <taxon>Cryptosporidiidae</taxon>
        <taxon>Cryptosporidium</taxon>
    </lineage>
</organism>
<dbReference type="SUPFAM" id="SSF46689">
    <property type="entry name" value="Homeodomain-like"/>
    <property type="match status" value="2"/>
</dbReference>
<feature type="compositionally biased region" description="Low complexity" evidence="5">
    <location>
        <begin position="524"/>
        <end position="544"/>
    </location>
</feature>
<dbReference type="GO" id="GO:0008270">
    <property type="term" value="F:zinc ion binding"/>
    <property type="evidence" value="ECO:0007669"/>
    <property type="project" value="UniProtKB-KW"/>
</dbReference>
<feature type="domain" description="HTH myb-type" evidence="9">
    <location>
        <begin position="137"/>
        <end position="172"/>
    </location>
</feature>
<feature type="domain" description="ZZ-type" evidence="7">
    <location>
        <begin position="83"/>
        <end position="138"/>
    </location>
</feature>
<dbReference type="InterPro" id="IPR017930">
    <property type="entry name" value="Myb_dom"/>
</dbReference>
<keyword evidence="2 4" id="KW-0863">Zinc-finger</keyword>
<keyword evidence="11" id="KW-1185">Reference proteome</keyword>
<evidence type="ECO:0000313" key="10">
    <source>
        <dbReference type="EMBL" id="OII72281.1"/>
    </source>
</evidence>
<comment type="caution">
    <text evidence="10">The sequence shown here is derived from an EMBL/GenBank/DDBJ whole genome shotgun (WGS) entry which is preliminary data.</text>
</comment>
<dbReference type="Gene3D" id="3.30.60.90">
    <property type="match status" value="1"/>
</dbReference>
<evidence type="ECO:0000256" key="3">
    <source>
        <dbReference type="ARBA" id="ARBA00022833"/>
    </source>
</evidence>
<dbReference type="PROSITE" id="PS50090">
    <property type="entry name" value="MYB_LIKE"/>
    <property type="match status" value="1"/>
</dbReference>
<dbReference type="SMART" id="SM00717">
    <property type="entry name" value="SANT"/>
    <property type="match status" value="1"/>
</dbReference>
<dbReference type="Pfam" id="PF25299">
    <property type="entry name" value="ZZ_ADA2"/>
    <property type="match status" value="1"/>
</dbReference>
<name>A0A1J4MDH6_9CRYT</name>
<dbReference type="GeneID" id="39978405"/>
<dbReference type="InterPro" id="IPR055141">
    <property type="entry name" value="TADA2A_B-like_dom"/>
</dbReference>
<proteinExistence type="predicted"/>
<dbReference type="GO" id="GO:0006357">
    <property type="term" value="P:regulation of transcription by RNA polymerase II"/>
    <property type="evidence" value="ECO:0007669"/>
    <property type="project" value="TreeGrafter"/>
</dbReference>
<dbReference type="GO" id="GO:0003713">
    <property type="term" value="F:transcription coactivator activity"/>
    <property type="evidence" value="ECO:0007669"/>
    <property type="project" value="TreeGrafter"/>
</dbReference>
<dbReference type="SMART" id="SM00291">
    <property type="entry name" value="ZnF_ZZ"/>
    <property type="match status" value="1"/>
</dbReference>
<feature type="domain" description="Myb-like" evidence="6">
    <location>
        <begin position="144"/>
        <end position="207"/>
    </location>
</feature>
<dbReference type="OrthoDB" id="270417at2759"/>
<dbReference type="Pfam" id="PF00249">
    <property type="entry name" value="Myb_DNA-binding"/>
    <property type="match status" value="1"/>
</dbReference>
<dbReference type="InterPro" id="IPR036388">
    <property type="entry name" value="WH-like_DNA-bd_sf"/>
</dbReference>
<feature type="domain" description="SANT" evidence="8">
    <location>
        <begin position="140"/>
        <end position="211"/>
    </location>
</feature>
<evidence type="ECO:0000259" key="9">
    <source>
        <dbReference type="PROSITE" id="PS51294"/>
    </source>
</evidence>
<dbReference type="PROSITE" id="PS51294">
    <property type="entry name" value="HTH_MYB"/>
    <property type="match status" value="1"/>
</dbReference>
<dbReference type="EMBL" id="LRBP01000025">
    <property type="protein sequence ID" value="OII72281.1"/>
    <property type="molecule type" value="Genomic_DNA"/>
</dbReference>
<dbReference type="GO" id="GO:0003682">
    <property type="term" value="F:chromatin binding"/>
    <property type="evidence" value="ECO:0007669"/>
    <property type="project" value="TreeGrafter"/>
</dbReference>
<keyword evidence="3" id="KW-0862">Zinc</keyword>
<gene>
    <name evidence="10" type="ORF">cubi_01614</name>
</gene>
<evidence type="ECO:0000256" key="2">
    <source>
        <dbReference type="ARBA" id="ARBA00022771"/>
    </source>
</evidence>
<dbReference type="CDD" id="cd02335">
    <property type="entry name" value="ZZ_ADA2"/>
    <property type="match status" value="1"/>
</dbReference>
<evidence type="ECO:0000256" key="4">
    <source>
        <dbReference type="PROSITE-ProRule" id="PRU00228"/>
    </source>
</evidence>
<sequence length="674" mass="76134">MSGERENESAPEEAMNLLGEDTIHPEGVNLLNTVEISTLSDSSIIKEDLSDLMKKGLEELREKSGNLHRMSDETRVNDLNIIDGKFRCDVCKKDTWDYRIRCAECVEYDLCLDCFCQGKSSNDHKPNHKYIPIGRYTFNLLTENWTAEEELLLMEAVSRYGLGNWSEISKYITEGPTGALSLYQKTQKPGFAAHTADECEKHYNNFYLNSKTKPLPDTRNYLNLIQKTQEITNSELIESIKQDLDLLNKSGEKKDSEPQISESSSGTSNSVSTESHSKTKQELSNPQVKKQPFGRPSGGNTGNKTTSTGTGNQSKPSTSVIGYMPLRGDFDVEYDNDAELLLADMEFRDSDTPQEKELKLQILEIYNSKLDERTYRKRFVIERNLLDIKLQQQKEKKRTKDERDLHSFLKPISRFQTEEEQEKLVSLLIEEKRIRSHLQKVQEWCSLGIRTLEEVKRYEEEKKRREDAKCKIINQTQGGALVAPGGLGLGNLKTMPKSGISTPFVYEGQARAIKKQQKNQISASNQNLISNPNPNSNSSTSSSIPNPPSIPLQNPNSIPNHTSSPSTSAIPIESYPGASLLTDQEKLFCDQIQLPPIFYILSKRILVQEAKYHLSLNSKTRKGSVNNQSNTGNIQNISAGGIPHLSRDEFSRVIRLDAQRAGQLYDFCLSFVDK</sequence>
<dbReference type="InterPro" id="IPR043145">
    <property type="entry name" value="Znf_ZZ_sf"/>
</dbReference>
<protein>
    <submittedName>
        <fullName evidence="10">SANT domain-and SWIRM domain-containing protein</fullName>
    </submittedName>
</protein>
<keyword evidence="1" id="KW-0479">Metal-binding</keyword>
<feature type="region of interest" description="Disordered" evidence="5">
    <location>
        <begin position="516"/>
        <end position="570"/>
    </location>
</feature>
<feature type="compositionally biased region" description="Low complexity" evidence="5">
    <location>
        <begin position="302"/>
        <end position="315"/>
    </location>
</feature>
<dbReference type="InterPro" id="IPR000433">
    <property type="entry name" value="Znf_ZZ"/>
</dbReference>